<keyword evidence="8" id="KW-1185">Reference proteome</keyword>
<evidence type="ECO:0000256" key="2">
    <source>
        <dbReference type="ARBA" id="ARBA00023015"/>
    </source>
</evidence>
<accession>A0AAN6C0P7</accession>
<feature type="domain" description="Xylanolytic transcriptional activator regulatory" evidence="6">
    <location>
        <begin position="288"/>
        <end position="361"/>
    </location>
</feature>
<dbReference type="EMBL" id="JAAMOD010000147">
    <property type="protein sequence ID" value="KAF5238170.1"/>
    <property type="molecule type" value="Genomic_DNA"/>
</dbReference>
<dbReference type="AlphaFoldDB" id="A0AAN6C0P7"/>
<evidence type="ECO:0000256" key="1">
    <source>
        <dbReference type="ARBA" id="ARBA00004123"/>
    </source>
</evidence>
<dbReference type="Pfam" id="PF04082">
    <property type="entry name" value="Fungal_trans"/>
    <property type="match status" value="1"/>
</dbReference>
<dbReference type="SMART" id="SM00906">
    <property type="entry name" value="Fungal_trans"/>
    <property type="match status" value="1"/>
</dbReference>
<dbReference type="PANTHER" id="PTHR46910:SF37">
    <property type="entry name" value="ZN(II)2CYS6 TRANSCRIPTION FACTOR (EUROFUNG)"/>
    <property type="match status" value="1"/>
</dbReference>
<reference evidence="7 8" key="1">
    <citation type="submission" date="2020-02" db="EMBL/GenBank/DDBJ databases">
        <title>Identification and distribution of gene clusters putatively required for synthesis of sphingolipid metabolism inhibitors in phylogenetically diverse species of the filamentous fungus Fusarium.</title>
        <authorList>
            <person name="Kim H.-S."/>
            <person name="Busman M."/>
            <person name="Brown D.W."/>
            <person name="Divon H."/>
            <person name="Uhlig S."/>
            <person name="Proctor R.H."/>
        </authorList>
    </citation>
    <scope>NUCLEOTIDE SEQUENCE [LARGE SCALE GENOMIC DNA]</scope>
    <source>
        <strain evidence="7 8">NRRL 2903</strain>
    </source>
</reference>
<gene>
    <name evidence="7" type="ORF">FAUST_5684</name>
</gene>
<keyword evidence="4" id="KW-0804">Transcription</keyword>
<evidence type="ECO:0000313" key="7">
    <source>
        <dbReference type="EMBL" id="KAF5238170.1"/>
    </source>
</evidence>
<keyword evidence="3" id="KW-0238">DNA-binding</keyword>
<evidence type="ECO:0000256" key="5">
    <source>
        <dbReference type="ARBA" id="ARBA00023242"/>
    </source>
</evidence>
<evidence type="ECO:0000256" key="3">
    <source>
        <dbReference type="ARBA" id="ARBA00023125"/>
    </source>
</evidence>
<evidence type="ECO:0000256" key="4">
    <source>
        <dbReference type="ARBA" id="ARBA00023163"/>
    </source>
</evidence>
<dbReference type="PANTHER" id="PTHR46910">
    <property type="entry name" value="TRANSCRIPTION FACTOR PDR1"/>
    <property type="match status" value="1"/>
</dbReference>
<evidence type="ECO:0000313" key="8">
    <source>
        <dbReference type="Proteomes" id="UP000537989"/>
    </source>
</evidence>
<organism evidence="7 8">
    <name type="scientific">Fusarium austroamericanum</name>
    <dbReference type="NCBI Taxonomy" id="282268"/>
    <lineage>
        <taxon>Eukaryota</taxon>
        <taxon>Fungi</taxon>
        <taxon>Dikarya</taxon>
        <taxon>Ascomycota</taxon>
        <taxon>Pezizomycotina</taxon>
        <taxon>Sordariomycetes</taxon>
        <taxon>Hypocreomycetidae</taxon>
        <taxon>Hypocreales</taxon>
        <taxon>Nectriaceae</taxon>
        <taxon>Fusarium</taxon>
    </lineage>
</organism>
<evidence type="ECO:0000259" key="6">
    <source>
        <dbReference type="SMART" id="SM00906"/>
    </source>
</evidence>
<dbReference type="Proteomes" id="UP000537989">
    <property type="component" value="Unassembled WGS sequence"/>
</dbReference>
<dbReference type="GO" id="GO:0006351">
    <property type="term" value="P:DNA-templated transcription"/>
    <property type="evidence" value="ECO:0007669"/>
    <property type="project" value="InterPro"/>
</dbReference>
<dbReference type="InterPro" id="IPR007219">
    <property type="entry name" value="XnlR_reg_dom"/>
</dbReference>
<dbReference type="GO" id="GO:0005634">
    <property type="term" value="C:nucleus"/>
    <property type="evidence" value="ECO:0007669"/>
    <property type="project" value="UniProtKB-SubCell"/>
</dbReference>
<dbReference type="GO" id="GO:0008270">
    <property type="term" value="F:zinc ion binding"/>
    <property type="evidence" value="ECO:0007669"/>
    <property type="project" value="InterPro"/>
</dbReference>
<dbReference type="InterPro" id="IPR050987">
    <property type="entry name" value="AtrR-like"/>
</dbReference>
<name>A0AAN6C0P7_FUSAU</name>
<comment type="caution">
    <text evidence="7">The sequence shown here is derived from an EMBL/GenBank/DDBJ whole genome shotgun (WGS) entry which is preliminary data.</text>
</comment>
<sequence length="635" mass="71818">MGVPNSGVSAGFSGFSANTAIRQQITPRYCLQLAPGLLSGTWPCSYLCRYGASFKQAKSLRLLRCEKSEMRRPQTNVFQLPRESESQPDRITVLEERLTTIESLLTVLAGNAVAQPQHDTSNPINNVALSNSFDSWGISPSQTPHDSTGCLLASNVASISPTVTPPTSNQLELAPLSEVLPLVDNYFRNYNPIIPLFDETAFMRMLLDFFAQTTKRSIISWAAINVVLAINYRVLEGRGSDDAALNRCLQNVRSVMSELMVQGKDLMGLQVLLGVVILFLGSSDFQLAIVLTGSVVKLAQSLRLNSKEALEGLTNAEKAHRTHLFWLSYIYDRQISQRSQCPYSHLDPDTDMDLPESYPENNLGVMTSSTDSIRFNYLRAKAQFAYIQGKGYDLLYSQKSTTLTKEQKNSMILRIEEMLAEWVQEIPEELHTAEGIRERLSPAATDLMMNLWFYHAECRIKIRSIFTFEDAWVNRVRLYLSPAVIDMSDDIDGKVRRGDIPPLPSGWDECVGYGRVCLELLLKKRPTEYILWLHNCGSFSCLILLIVNLIEHPDHAFTTNDRQLLDNCFMVFQEMIRHLPKEPYGAMLAMARELDGKAMEQVNRKRIFKEELCQVDDFMMSPSTAWEILDNVDFQ</sequence>
<dbReference type="GO" id="GO:0003677">
    <property type="term" value="F:DNA binding"/>
    <property type="evidence" value="ECO:0007669"/>
    <property type="project" value="UniProtKB-KW"/>
</dbReference>
<keyword evidence="5" id="KW-0539">Nucleus</keyword>
<protein>
    <recommendedName>
        <fullName evidence="6">Xylanolytic transcriptional activator regulatory domain-containing protein</fullName>
    </recommendedName>
</protein>
<keyword evidence="2" id="KW-0805">Transcription regulation</keyword>
<comment type="subcellular location">
    <subcellularLocation>
        <location evidence="1">Nucleus</location>
    </subcellularLocation>
</comment>
<dbReference type="GO" id="GO:0003700">
    <property type="term" value="F:DNA-binding transcription factor activity"/>
    <property type="evidence" value="ECO:0007669"/>
    <property type="project" value="InterPro"/>
</dbReference>
<dbReference type="CDD" id="cd12148">
    <property type="entry name" value="fungal_TF_MHR"/>
    <property type="match status" value="1"/>
</dbReference>
<proteinExistence type="predicted"/>